<dbReference type="Gene3D" id="1.25.40.10">
    <property type="entry name" value="Tetratricopeptide repeat domain"/>
    <property type="match status" value="1"/>
</dbReference>
<evidence type="ECO:0000313" key="2">
    <source>
        <dbReference type="Proteomes" id="UP000432464"/>
    </source>
</evidence>
<reference evidence="1 2" key="1">
    <citation type="submission" date="2019-11" db="EMBL/GenBank/DDBJ databases">
        <title>Nocardia sp. nov. CT2-14 isolated from soil.</title>
        <authorList>
            <person name="Kanchanasin P."/>
            <person name="Tanasupawat S."/>
            <person name="Yuki M."/>
            <person name="Kudo T."/>
        </authorList>
    </citation>
    <scope>NUCLEOTIDE SEQUENCE [LARGE SCALE GENOMIC DNA]</scope>
    <source>
        <strain evidence="1 2">CT2-14</strain>
    </source>
</reference>
<gene>
    <name evidence="1" type="ORF">GLP40_30200</name>
</gene>
<dbReference type="EMBL" id="WMBB01000018">
    <property type="protein sequence ID" value="MTE16999.1"/>
    <property type="molecule type" value="Genomic_DNA"/>
</dbReference>
<keyword evidence="2" id="KW-1185">Reference proteome</keyword>
<dbReference type="InterPro" id="IPR011990">
    <property type="entry name" value="TPR-like_helical_dom_sf"/>
</dbReference>
<dbReference type="Proteomes" id="UP000432464">
    <property type="component" value="Unassembled WGS sequence"/>
</dbReference>
<evidence type="ECO:0000313" key="1">
    <source>
        <dbReference type="EMBL" id="MTE16999.1"/>
    </source>
</evidence>
<comment type="caution">
    <text evidence="1">The sequence shown here is derived from an EMBL/GenBank/DDBJ whole genome shotgun (WGS) entry which is preliminary data.</text>
</comment>
<dbReference type="AlphaFoldDB" id="A0A6I3LAW2"/>
<sequence>MRTAVELELNRPTEVAIELRTLVDEHPERVQIAGLPATAQYRAGQPARAHYACSAA</sequence>
<protein>
    <submittedName>
        <fullName evidence="1">Uncharacterized protein</fullName>
    </submittedName>
</protein>
<organism evidence="1 2">
    <name type="scientific">Nocardia aurantiaca</name>
    <dbReference type="NCBI Taxonomy" id="2675850"/>
    <lineage>
        <taxon>Bacteria</taxon>
        <taxon>Bacillati</taxon>
        <taxon>Actinomycetota</taxon>
        <taxon>Actinomycetes</taxon>
        <taxon>Mycobacteriales</taxon>
        <taxon>Nocardiaceae</taxon>
        <taxon>Nocardia</taxon>
    </lineage>
</organism>
<dbReference type="RefSeq" id="WP_154791425.1">
    <property type="nucleotide sequence ID" value="NZ_WMBB01000018.1"/>
</dbReference>
<name>A0A6I3LAW2_9NOCA</name>
<accession>A0A6I3LAW2</accession>
<proteinExistence type="predicted"/>